<name>A0A402BD16_9CHLR</name>
<organism evidence="1 2">
    <name type="scientific">Dictyobacter alpinus</name>
    <dbReference type="NCBI Taxonomy" id="2014873"/>
    <lineage>
        <taxon>Bacteria</taxon>
        <taxon>Bacillati</taxon>
        <taxon>Chloroflexota</taxon>
        <taxon>Ktedonobacteria</taxon>
        <taxon>Ktedonobacterales</taxon>
        <taxon>Dictyobacteraceae</taxon>
        <taxon>Dictyobacter</taxon>
    </lineage>
</organism>
<proteinExistence type="predicted"/>
<evidence type="ECO:0000313" key="2">
    <source>
        <dbReference type="Proteomes" id="UP000287171"/>
    </source>
</evidence>
<protein>
    <submittedName>
        <fullName evidence="1">Uncharacterized protein</fullName>
    </submittedName>
</protein>
<reference evidence="2" key="1">
    <citation type="submission" date="2018-12" db="EMBL/GenBank/DDBJ databases">
        <title>Tengunoibacter tsumagoiensis gen. nov., sp. nov., Dictyobacter kobayashii sp. nov., D. alpinus sp. nov., and D. joshuensis sp. nov. and description of Dictyobacteraceae fam. nov. within the order Ktedonobacterales isolated from Tengu-no-mugimeshi.</title>
        <authorList>
            <person name="Wang C.M."/>
            <person name="Zheng Y."/>
            <person name="Sakai Y."/>
            <person name="Toyoda A."/>
            <person name="Minakuchi Y."/>
            <person name="Abe K."/>
            <person name="Yokota A."/>
            <person name="Yabe S."/>
        </authorList>
    </citation>
    <scope>NUCLEOTIDE SEQUENCE [LARGE SCALE GENOMIC DNA]</scope>
    <source>
        <strain evidence="2">Uno16</strain>
    </source>
</reference>
<evidence type="ECO:0000313" key="1">
    <source>
        <dbReference type="EMBL" id="GCE29288.1"/>
    </source>
</evidence>
<comment type="caution">
    <text evidence="1">The sequence shown here is derived from an EMBL/GenBank/DDBJ whole genome shotgun (WGS) entry which is preliminary data.</text>
</comment>
<dbReference type="Proteomes" id="UP000287171">
    <property type="component" value="Unassembled WGS sequence"/>
</dbReference>
<accession>A0A402BD16</accession>
<dbReference type="EMBL" id="BIFT01000002">
    <property type="protein sequence ID" value="GCE29288.1"/>
    <property type="molecule type" value="Genomic_DNA"/>
</dbReference>
<sequence>MSKPVVNRTEPIDVSEVKDVMSDCIHHMEQSLFARSNLKGHVPWRMSYSLKGGYS</sequence>
<keyword evidence="2" id="KW-1185">Reference proteome</keyword>
<gene>
    <name evidence="1" type="ORF">KDA_47720</name>
</gene>
<dbReference type="AlphaFoldDB" id="A0A402BD16"/>